<evidence type="ECO:0008006" key="6">
    <source>
        <dbReference type="Google" id="ProtNLM"/>
    </source>
</evidence>
<dbReference type="Gene3D" id="3.40.50.720">
    <property type="entry name" value="NAD(P)-binding Rossmann-like Domain"/>
    <property type="match status" value="1"/>
</dbReference>
<dbReference type="PRINTS" id="PR00081">
    <property type="entry name" value="GDHRDH"/>
</dbReference>
<comment type="caution">
    <text evidence="4">The sequence shown here is derived from an EMBL/GenBank/DDBJ whole genome shotgun (WGS) entry which is preliminary data.</text>
</comment>
<evidence type="ECO:0000256" key="2">
    <source>
        <dbReference type="RuleBase" id="RU000363"/>
    </source>
</evidence>
<proteinExistence type="inferred from homology"/>
<dbReference type="EMBL" id="JBHFQA010000005">
    <property type="protein sequence ID" value="KAL2098910.1"/>
    <property type="molecule type" value="Genomic_DNA"/>
</dbReference>
<dbReference type="InterPro" id="IPR002347">
    <property type="entry name" value="SDR_fam"/>
</dbReference>
<dbReference type="PROSITE" id="PS00061">
    <property type="entry name" value="ADH_SHORT"/>
    <property type="match status" value="1"/>
</dbReference>
<dbReference type="SUPFAM" id="SSF51735">
    <property type="entry name" value="NAD(P)-binding Rossmann-fold domains"/>
    <property type="match status" value="1"/>
</dbReference>
<dbReference type="InterPro" id="IPR053011">
    <property type="entry name" value="SDR_family_member_7"/>
</dbReference>
<dbReference type="Proteomes" id="UP001591681">
    <property type="component" value="Unassembled WGS sequence"/>
</dbReference>
<dbReference type="InterPro" id="IPR020904">
    <property type="entry name" value="Sc_DH/Rdtase_CS"/>
</dbReference>
<keyword evidence="5" id="KW-1185">Reference proteome</keyword>
<dbReference type="PRINTS" id="PR00080">
    <property type="entry name" value="SDRFAMILY"/>
</dbReference>
<gene>
    <name evidence="4" type="ORF">ACEWY4_005390</name>
</gene>
<evidence type="ECO:0000256" key="3">
    <source>
        <dbReference type="SAM" id="Phobius"/>
    </source>
</evidence>
<sequence length="345" mass="38094">MCLLHELLPMDMTVGCILLIVAAVCAVVQVLRFIFADADFTLLWAASFGLKPESTLRGRVVWITGASSGIGEELAYQLAQIGAQLVLSARRENELERVKRECLGRSRLHEEDILVLPLDLLDRKSHEAKTAAVFQHFGKIDVLINNGGRSQRSLCLETDVEVYEALMELNFLGTVSITKTVLPYMVKRGTGTVTSVSSVVGIAGAPLATGYSASKHALQGFFNSLRVELAEYPGITISTILPGPVQSQIVQNAFTESLHKSVWQAGDQQHKMATSRCVRLILCGLANRVKEMWIGQQPFLLFFYVWQYTPTLAWFMTGILGKKRIQNFKAGLDADSAYFTKPKAP</sequence>
<reference evidence="4 5" key="1">
    <citation type="submission" date="2024-09" db="EMBL/GenBank/DDBJ databases">
        <title>A chromosome-level genome assembly of Gray's grenadier anchovy, Coilia grayii.</title>
        <authorList>
            <person name="Fu Z."/>
        </authorList>
    </citation>
    <scope>NUCLEOTIDE SEQUENCE [LARGE SCALE GENOMIC DNA]</scope>
    <source>
        <strain evidence="4">G4</strain>
        <tissue evidence="4">Muscle</tissue>
    </source>
</reference>
<dbReference type="PANTHER" id="PTHR44269:SF1">
    <property type="entry name" value="DEHYDROGENASE_REDUCTASE SDR FAMILY MEMBER 7"/>
    <property type="match status" value="1"/>
</dbReference>
<comment type="similarity">
    <text evidence="2">Belongs to the short-chain dehydrogenases/reductases (SDR) family.</text>
</comment>
<protein>
    <recommendedName>
        <fullName evidence="6">Dehydrogenase/reductase SDR family member 7</fullName>
    </recommendedName>
</protein>
<dbReference type="CDD" id="cd05332">
    <property type="entry name" value="11beta-HSD1_like_SDR_c"/>
    <property type="match status" value="1"/>
</dbReference>
<name>A0ABD1KID0_9TELE</name>
<dbReference type="PANTHER" id="PTHR44269">
    <property type="entry name" value="DEHYDROGENASE/REDUCTASE SDR FAMILY MEMBER 7-RELATED"/>
    <property type="match status" value="1"/>
</dbReference>
<evidence type="ECO:0000313" key="5">
    <source>
        <dbReference type="Proteomes" id="UP001591681"/>
    </source>
</evidence>
<keyword evidence="3" id="KW-1133">Transmembrane helix</keyword>
<dbReference type="Pfam" id="PF00106">
    <property type="entry name" value="adh_short"/>
    <property type="match status" value="1"/>
</dbReference>
<dbReference type="AlphaFoldDB" id="A0ABD1KID0"/>
<keyword evidence="1" id="KW-0560">Oxidoreductase</keyword>
<keyword evidence="3" id="KW-0472">Membrane</keyword>
<accession>A0ABD1KID0</accession>
<dbReference type="GO" id="GO:0016491">
    <property type="term" value="F:oxidoreductase activity"/>
    <property type="evidence" value="ECO:0007669"/>
    <property type="project" value="UniProtKB-KW"/>
</dbReference>
<evidence type="ECO:0000313" key="4">
    <source>
        <dbReference type="EMBL" id="KAL2098910.1"/>
    </source>
</evidence>
<keyword evidence="3" id="KW-0812">Transmembrane</keyword>
<evidence type="ECO:0000256" key="1">
    <source>
        <dbReference type="ARBA" id="ARBA00023002"/>
    </source>
</evidence>
<dbReference type="InterPro" id="IPR036291">
    <property type="entry name" value="NAD(P)-bd_dom_sf"/>
</dbReference>
<feature type="transmembrane region" description="Helical" evidence="3">
    <location>
        <begin position="12"/>
        <end position="35"/>
    </location>
</feature>
<organism evidence="4 5">
    <name type="scientific">Coilia grayii</name>
    <name type="common">Gray's grenadier anchovy</name>
    <dbReference type="NCBI Taxonomy" id="363190"/>
    <lineage>
        <taxon>Eukaryota</taxon>
        <taxon>Metazoa</taxon>
        <taxon>Chordata</taxon>
        <taxon>Craniata</taxon>
        <taxon>Vertebrata</taxon>
        <taxon>Euteleostomi</taxon>
        <taxon>Actinopterygii</taxon>
        <taxon>Neopterygii</taxon>
        <taxon>Teleostei</taxon>
        <taxon>Clupei</taxon>
        <taxon>Clupeiformes</taxon>
        <taxon>Clupeoidei</taxon>
        <taxon>Engraulidae</taxon>
        <taxon>Coilinae</taxon>
        <taxon>Coilia</taxon>
    </lineage>
</organism>